<evidence type="ECO:0000313" key="2">
    <source>
        <dbReference type="Proteomes" id="UP000016933"/>
    </source>
</evidence>
<protein>
    <submittedName>
        <fullName evidence="1">Uncharacterized protein</fullName>
    </submittedName>
</protein>
<reference evidence="1 2" key="2">
    <citation type="journal article" date="2012" name="PLoS Pathog.">
        <title>Diverse lifestyles and strategies of plant pathogenesis encoded in the genomes of eighteen Dothideomycetes fungi.</title>
        <authorList>
            <person name="Ohm R.A."/>
            <person name="Feau N."/>
            <person name="Henrissat B."/>
            <person name="Schoch C.L."/>
            <person name="Horwitz B.A."/>
            <person name="Barry K.W."/>
            <person name="Condon B.J."/>
            <person name="Copeland A.C."/>
            <person name="Dhillon B."/>
            <person name="Glaser F."/>
            <person name="Hesse C.N."/>
            <person name="Kosti I."/>
            <person name="LaButti K."/>
            <person name="Lindquist E.A."/>
            <person name="Lucas S."/>
            <person name="Salamov A.A."/>
            <person name="Bradshaw R.E."/>
            <person name="Ciuffetti L."/>
            <person name="Hamelin R.C."/>
            <person name="Kema G.H.J."/>
            <person name="Lawrence C."/>
            <person name="Scott J.A."/>
            <person name="Spatafora J.W."/>
            <person name="Turgeon B.G."/>
            <person name="de Wit P.J.G.M."/>
            <person name="Zhong S."/>
            <person name="Goodwin S.B."/>
            <person name="Grigoriev I.V."/>
        </authorList>
    </citation>
    <scope>NUCLEOTIDE SEQUENCE [LARGE SCALE GENOMIC DNA]</scope>
    <source>
        <strain evidence="2">NZE10 / CBS 128990</strain>
    </source>
</reference>
<dbReference type="HOGENOM" id="CLU_2320337_0_0_1"/>
<sequence>MFHASITVAAEMHISPGNPTVVSAQHMHLRRYMWVELVRLYRESIQCLPKGKQGRKEVTAHCDSDYNCVVCEPAPLEPDDGGGHAVPTEALSIWEKIRG</sequence>
<proteinExistence type="predicted"/>
<dbReference type="EMBL" id="KB446537">
    <property type="protein sequence ID" value="EME46619.1"/>
    <property type="molecule type" value="Genomic_DNA"/>
</dbReference>
<evidence type="ECO:0000313" key="1">
    <source>
        <dbReference type="EMBL" id="EME46619.1"/>
    </source>
</evidence>
<reference evidence="2" key="1">
    <citation type="journal article" date="2012" name="PLoS Genet.">
        <title>The genomes of the fungal plant pathogens Cladosporium fulvum and Dothistroma septosporum reveal adaptation to different hosts and lifestyles but also signatures of common ancestry.</title>
        <authorList>
            <person name="de Wit P.J.G.M."/>
            <person name="van der Burgt A."/>
            <person name="Oekmen B."/>
            <person name="Stergiopoulos I."/>
            <person name="Abd-Elsalam K.A."/>
            <person name="Aerts A.L."/>
            <person name="Bahkali A.H."/>
            <person name="Beenen H.G."/>
            <person name="Chettri P."/>
            <person name="Cox M.P."/>
            <person name="Datema E."/>
            <person name="de Vries R.P."/>
            <person name="Dhillon B."/>
            <person name="Ganley A.R."/>
            <person name="Griffiths S.A."/>
            <person name="Guo Y."/>
            <person name="Hamelin R.C."/>
            <person name="Henrissat B."/>
            <person name="Kabir M.S."/>
            <person name="Jashni M.K."/>
            <person name="Kema G."/>
            <person name="Klaubauf S."/>
            <person name="Lapidus A."/>
            <person name="Levasseur A."/>
            <person name="Lindquist E."/>
            <person name="Mehrabi R."/>
            <person name="Ohm R.A."/>
            <person name="Owen T.J."/>
            <person name="Salamov A."/>
            <person name="Schwelm A."/>
            <person name="Schijlen E."/>
            <person name="Sun H."/>
            <person name="van den Burg H.A."/>
            <person name="van Ham R.C.H.J."/>
            <person name="Zhang S."/>
            <person name="Goodwin S.B."/>
            <person name="Grigoriev I.V."/>
            <person name="Collemare J."/>
            <person name="Bradshaw R.E."/>
        </authorList>
    </citation>
    <scope>NUCLEOTIDE SEQUENCE [LARGE SCALE GENOMIC DNA]</scope>
    <source>
        <strain evidence="2">NZE10 / CBS 128990</strain>
    </source>
</reference>
<name>N1PWQ1_DOTSN</name>
<keyword evidence="2" id="KW-1185">Reference proteome</keyword>
<accession>N1PWQ1</accession>
<dbReference type="AlphaFoldDB" id="N1PWQ1"/>
<dbReference type="Proteomes" id="UP000016933">
    <property type="component" value="Unassembled WGS sequence"/>
</dbReference>
<organism evidence="1 2">
    <name type="scientific">Dothistroma septosporum (strain NZE10 / CBS 128990)</name>
    <name type="common">Red band needle blight fungus</name>
    <name type="synonym">Mycosphaerella pini</name>
    <dbReference type="NCBI Taxonomy" id="675120"/>
    <lineage>
        <taxon>Eukaryota</taxon>
        <taxon>Fungi</taxon>
        <taxon>Dikarya</taxon>
        <taxon>Ascomycota</taxon>
        <taxon>Pezizomycotina</taxon>
        <taxon>Dothideomycetes</taxon>
        <taxon>Dothideomycetidae</taxon>
        <taxon>Mycosphaerellales</taxon>
        <taxon>Mycosphaerellaceae</taxon>
        <taxon>Dothistroma</taxon>
    </lineage>
</organism>
<gene>
    <name evidence="1" type="ORF">DOTSEDRAFT_43104</name>
</gene>